<accession>A0ABP7TN25</accession>
<protein>
    <submittedName>
        <fullName evidence="7">Alpha-hydroxy acid oxidase</fullName>
    </submittedName>
</protein>
<evidence type="ECO:0000256" key="4">
    <source>
        <dbReference type="ARBA" id="ARBA00023002"/>
    </source>
</evidence>
<evidence type="ECO:0000259" key="6">
    <source>
        <dbReference type="PROSITE" id="PS51349"/>
    </source>
</evidence>
<dbReference type="InterPro" id="IPR012133">
    <property type="entry name" value="Alpha-hydoxy_acid_DH_FMN"/>
</dbReference>
<dbReference type="InterPro" id="IPR013785">
    <property type="entry name" value="Aldolase_TIM"/>
</dbReference>
<dbReference type="PIRSF" id="PIRSF000138">
    <property type="entry name" value="Al-hdrx_acd_dh"/>
    <property type="match status" value="1"/>
</dbReference>
<dbReference type="InterPro" id="IPR037396">
    <property type="entry name" value="FMN_HAD"/>
</dbReference>
<dbReference type="Pfam" id="PF01070">
    <property type="entry name" value="FMN_dh"/>
    <property type="match status" value="1"/>
</dbReference>
<feature type="domain" description="FMN hydroxy acid dehydrogenase" evidence="6">
    <location>
        <begin position="16"/>
        <end position="376"/>
    </location>
</feature>
<comment type="caution">
    <text evidence="7">The sequence shown here is derived from an EMBL/GenBank/DDBJ whole genome shotgun (WGS) entry which is preliminary data.</text>
</comment>
<evidence type="ECO:0000313" key="7">
    <source>
        <dbReference type="EMBL" id="GAA4028704.1"/>
    </source>
</evidence>
<reference evidence="8" key="1">
    <citation type="journal article" date="2019" name="Int. J. Syst. Evol. Microbiol.">
        <title>The Global Catalogue of Microorganisms (GCM) 10K type strain sequencing project: providing services to taxonomists for standard genome sequencing and annotation.</title>
        <authorList>
            <consortium name="The Broad Institute Genomics Platform"/>
            <consortium name="The Broad Institute Genome Sequencing Center for Infectious Disease"/>
            <person name="Wu L."/>
            <person name="Ma J."/>
        </authorList>
    </citation>
    <scope>NUCLEOTIDE SEQUENCE [LARGE SCALE GENOMIC DNA]</scope>
    <source>
        <strain evidence="8">JCM 16673</strain>
    </source>
</reference>
<evidence type="ECO:0000256" key="1">
    <source>
        <dbReference type="ARBA" id="ARBA00001917"/>
    </source>
</evidence>
<keyword evidence="8" id="KW-1185">Reference proteome</keyword>
<dbReference type="EMBL" id="BAAAZE010000012">
    <property type="protein sequence ID" value="GAA4028704.1"/>
    <property type="molecule type" value="Genomic_DNA"/>
</dbReference>
<name>A0ABP7TN25_9BURK</name>
<evidence type="ECO:0000313" key="8">
    <source>
        <dbReference type="Proteomes" id="UP001501353"/>
    </source>
</evidence>
<comment type="cofactor">
    <cofactor evidence="1">
        <name>FMN</name>
        <dbReference type="ChEBI" id="CHEBI:58210"/>
    </cofactor>
</comment>
<proteinExistence type="inferred from homology"/>
<sequence>MMTSSIASPARPLPNRIPPEILCAQDYELLAPRCMELPSHDYIAGGCGRDTTVAANRSAFARWAIYPRLLRDLTTGHTRVTIAGKGYAHPVFLAPVAFQKLVHPLGELETARAAQVMDSCMVSSTLSSVRLEEIAAAAGPDRWFQLYFQPAQEGTRDLVKRAEDAGYGAIVVTLDATIQIPSMRALRSGFRMPRDCVAVNLRDETPAASAPLGSGQSRIFQGVMRTAPTWRDLEWLLTQTRLPVWVKGVLHPEDAIALQSMGVTGVVVSNHGGRSLDGAPASLDALPAIRAAVGASFPLLLDSGIRSGADIFKALALGANAVLIGRLQLYALSVAGALGVAHMIRLLLEELEVCMALAGCATVPDIRPDALIGHHIPVDHGHSPC</sequence>
<dbReference type="PANTHER" id="PTHR10578">
    <property type="entry name" value="S -2-HYDROXY-ACID OXIDASE-RELATED"/>
    <property type="match status" value="1"/>
</dbReference>
<organism evidence="7 8">
    <name type="scientific">Actimicrobium antarcticum</name>
    <dbReference type="NCBI Taxonomy" id="1051899"/>
    <lineage>
        <taxon>Bacteria</taxon>
        <taxon>Pseudomonadati</taxon>
        <taxon>Pseudomonadota</taxon>
        <taxon>Betaproteobacteria</taxon>
        <taxon>Burkholderiales</taxon>
        <taxon>Oxalobacteraceae</taxon>
        <taxon>Actimicrobium</taxon>
    </lineage>
</organism>
<dbReference type="Proteomes" id="UP001501353">
    <property type="component" value="Unassembled WGS sequence"/>
</dbReference>
<dbReference type="PROSITE" id="PS51349">
    <property type="entry name" value="FMN_HYDROXY_ACID_DH_2"/>
    <property type="match status" value="1"/>
</dbReference>
<dbReference type="SUPFAM" id="SSF51395">
    <property type="entry name" value="FMN-linked oxidoreductases"/>
    <property type="match status" value="1"/>
</dbReference>
<keyword evidence="2" id="KW-0285">Flavoprotein</keyword>
<keyword evidence="3" id="KW-0288">FMN</keyword>
<gene>
    <name evidence="7" type="ORF">GCM10022212_28530</name>
</gene>
<evidence type="ECO:0000256" key="2">
    <source>
        <dbReference type="ARBA" id="ARBA00022630"/>
    </source>
</evidence>
<evidence type="ECO:0000256" key="3">
    <source>
        <dbReference type="ARBA" id="ARBA00022643"/>
    </source>
</evidence>
<dbReference type="InterPro" id="IPR000262">
    <property type="entry name" value="FMN-dep_DH"/>
</dbReference>
<dbReference type="CDD" id="cd02809">
    <property type="entry name" value="alpha_hydroxyacid_oxid_FMN"/>
    <property type="match status" value="1"/>
</dbReference>
<comment type="similarity">
    <text evidence="5">Belongs to the FMN-dependent alpha-hydroxy acid dehydrogenase family.</text>
</comment>
<dbReference type="PANTHER" id="PTHR10578:SF107">
    <property type="entry name" value="2-HYDROXYACID OXIDASE 1"/>
    <property type="match status" value="1"/>
</dbReference>
<keyword evidence="4" id="KW-0560">Oxidoreductase</keyword>
<evidence type="ECO:0000256" key="5">
    <source>
        <dbReference type="ARBA" id="ARBA00024042"/>
    </source>
</evidence>
<dbReference type="Gene3D" id="3.20.20.70">
    <property type="entry name" value="Aldolase class I"/>
    <property type="match status" value="1"/>
</dbReference>